<proteinExistence type="predicted"/>
<sequence length="2653" mass="291436">MAAVWAEVLGLQQVGRHDNFFELGGDSILSLQIVAGLRRRGSQLAPRLIFERQTIAQLAPAIAHSTAPQLHAQASVQGELPLLPIQAEFFAMDLPVRHHWNQSILLATDAPLDMAALNTALQAVVAHHDSLRLRYTRDDQGQWRQTYGQHDPAQLRELLWVRQGLPGNAIEPLCEQAQRSLNLARGPLLRAVAMELEEGGWRLLLVIHHLVVDGVSWRILLADLQQAYRQCVALEPLVLPARTASYQQWAHVLQGRHGALLPQRPYWQAQMQPPSVLPCDDAGGEATMRQRQEMSFGLDKERTNALLRRVPAAYRTRINDVLLTALVRALCGWSGLSEIQVDIEGHGREDGTGQLDLSRSVGWFTSVFPLRLSGAGTPQQALKRIKESLRAVPEAGLGFGLLRQAGNLPGSSSSPVIFNYLGQFDASFDGTSGWRPAQEESGAAIDPDAPMQHEFAVEGQVYDGQLLINVAYSGKRYARASVQAWVERFEQELDALITHCTSGACGATPSDFPLAGLDQTAIDQLGVSLGDVADLYPLSPMQSGMLFHSVSEPDNAAYTMQMQVALEALQPERFRAAWQAVLDRHAILRSAILQRDDAPLQWVARRVVLPWQLRDCRHSPDLAAELDELARREREAGFDLARPPLMRLMLVSTGQQGYHLIWTVHHLLLDGWSTSQLLGEVLRHYAGQTLDEPVAAYGDYIRWLQGRDQQASRHHWQSLLHRLQEPSLLVARLPPAKQPNRARDYRQYTCCLGQAQTRRLVEFARARHLTLSTLVQAAWALLLQRYAGHGTVCFGATTAGRPMDLAGAESMLGLFINTLPVVTTLTPQTALDEWLQQLQRQSAQSREHEYTPLYEIQRLAGHSGQSLFDTVVVFENYPVDAALHSQEVDKLVVGEVRFSSGNHYPLTLRVSLAEQLQIDFLHDTGMIAPELLARMAAQFTSLLEQFSQDDSETRRRRLADLSLTDLPAPLQGPTIRADDVIERWAAQVSQQPGAAALTDGNHALDMAGLCAWVEQMAQQMRQRGIGCEDRVAIHAERSCAFVVAVLATLRVGAAYVPLDPALPAERLHYQLQDSAAVLLLSATAPDWAASVPVLPLASLQGVPKRVPYCWPAVHPGQAAYVIYTSGSTGRPKGVVVSRGALANYVAGVLERLDLREQDRSMAMVSTVGADLGHTVLFGALCSGRLLHLIPPQCSFDPDAMASYMEQHQVDVLKIVPSHLQALLHAASPASVLPRSRLVLGGEATRKPLLAHIASLRPQCRVMNHYGPTETTVGVLTQEASSALDEADSLPIGQPIAQARAYVLDSELQPVPQGVAGELYLAGHGVARAYQQRPAQSAERFVADLLEPGQRMYRSGDRVRQLADGSLEFLGRLDGQIKVRGYRVELREIAALLQSLEAVAQAEVVVHSEPAQPGPDGEAAAPQIIAYLVPMGGQTLDLADLRQQLATRLPDYMMPTALVPLHVMPLTPNGKLDRQALPRPDSTATSVYEAARGPLEETLAGLWAELLGLPQVGRNDDFFALGGDSILVLKLVARARKRDVKLAPKMLFEGKTPAGVAQLLTAGSGAAGGVERIMPWPPAQRNGLLPASYAQARQWFLWQLDPGSSAYHINGALRLCGTLDEAALEQAFSRLLERHPSLRTVLRADADGQVLQWVQPHACLAFKRIDLEPLAEGPRQARLHAEVASLCRQPFDLEAGPLLRIGLLRESGHRHVLVMVMHHIISDGWSMQLIMDEFASLYGACCQGREAGLPALPLQYADYAVWQRQWMQGGQRETQLRYWQDHLGQSQPSLLLPADHPRRPDGLYRAARHEVVLPPPLVAALRQRVQSDGGTLFAVLLAAAQLLMYRYSGQNDIRLGVPIANRHLPDTEGVVGFFVNTQVLRAEIDPRQSLARLMQLTRETAQGAQQHQDLPFEQLVEVLQPQRLVGVNPLFQVMFNHQRHARPTSHHLPQLTLEPFELEEQDAQFELAIDTLEDTDGGLSVSLTYARELFDPQTMATMASHYLVALEALASQPQCRVGEIDWLGAAERSRLAAWGDKVSPYATPAVITTRIAQRASIQPDAVALISGNRSMSYGQLNTRVNQLAHYLLKRGLQPGARVGVALERSADMVVAVLAILKAGATYVPLDPDYPVQRLAAIIEDSALSLLLSQTSVRQRLPGGRAEQTLYLDQLDLQAQPHDEPDVTIHSDSLAYVIYTSGSTGRPKGVGISHRCLMEHGEIAADFFGLTPQDRMLQFSTLNFDGCIEQLFPPLLVGAAVVLRGPELWDSQRLHVELLAHRISVLDLTTAYWLLLVQDFARMGVRDYGVLRRVHVGGEAMPPEGIKAWRDAGLAQVELFNTYGPTEATVTASILSCAPYVSGQTVLPAQMPIGAPLAGRKLRVLDAELSPLPIGVAGELCIGGELLARGYLNRPGLSAERFVADPLGDGGARLYRTGDLVRWTHAGQLEYLGRIDHQVKIRGFRIEMGEIESIMLAQPEVREAVVVAREGAGSLQLVAYVTPQHGRHIETAELRDCLVRHLPDYMVPAALVVLPALPLNANGKVDRKALPEPVYESRTGHEPPQGECEKALAAIWAEVLGLPAVGRHDNFFELGGHSLSILRIQSRIQQQFPASALPLRSHFDHPTIAAFAQQLTRSSLPSGQDEIDQMGDLLADLES</sequence>
<dbReference type="InterPro" id="IPR006162">
    <property type="entry name" value="Ppantetheine_attach_site"/>
</dbReference>
<dbReference type="Pfam" id="PF00550">
    <property type="entry name" value="PP-binding"/>
    <property type="match status" value="3"/>
</dbReference>
<reference evidence="5" key="1">
    <citation type="submission" date="2023-09" db="EMBL/GenBank/DDBJ databases">
        <title>Description of first Herbaspirillum huttiense subsp. nephrolepsisexaltata and Herbaspirillum huttiense subsp. lycopersicon.</title>
        <authorList>
            <person name="Poudel M."/>
            <person name="Sharma A."/>
            <person name="Goss E."/>
            <person name="Tapia J.H."/>
            <person name="Harmon C.M."/>
            <person name="Jones J.B."/>
        </authorList>
    </citation>
    <scope>NUCLEOTIDE SEQUENCE</scope>
    <source>
        <strain evidence="5">SE1</strain>
    </source>
</reference>
<dbReference type="CDD" id="cd19543">
    <property type="entry name" value="DCL_NRPS"/>
    <property type="match status" value="1"/>
</dbReference>
<dbReference type="SMART" id="SM00823">
    <property type="entry name" value="PKS_PP"/>
    <property type="match status" value="3"/>
</dbReference>
<dbReference type="Gene3D" id="1.10.1200.10">
    <property type="entry name" value="ACP-like"/>
    <property type="match status" value="3"/>
</dbReference>
<evidence type="ECO:0000259" key="4">
    <source>
        <dbReference type="PROSITE" id="PS50075"/>
    </source>
</evidence>
<dbReference type="SUPFAM" id="SSF47336">
    <property type="entry name" value="ACP-like"/>
    <property type="match status" value="3"/>
</dbReference>
<organism evidence="5 6">
    <name type="scientific">Herbaspirillum huttiense subsp. lycopersici</name>
    <dbReference type="NCBI Taxonomy" id="3074428"/>
    <lineage>
        <taxon>Bacteria</taxon>
        <taxon>Pseudomonadati</taxon>
        <taxon>Pseudomonadota</taxon>
        <taxon>Betaproteobacteria</taxon>
        <taxon>Burkholderiales</taxon>
        <taxon>Oxalobacteraceae</taxon>
        <taxon>Herbaspirillum</taxon>
    </lineage>
</organism>
<dbReference type="PROSITE" id="PS00012">
    <property type="entry name" value="PHOSPHOPANTETHEINE"/>
    <property type="match status" value="2"/>
</dbReference>
<accession>A0ABU2EVN4</accession>
<dbReference type="InterPro" id="IPR025110">
    <property type="entry name" value="AMP-bd_C"/>
</dbReference>
<feature type="domain" description="Carrier" evidence="4">
    <location>
        <begin position="1"/>
        <end position="66"/>
    </location>
</feature>
<dbReference type="InterPro" id="IPR010060">
    <property type="entry name" value="NRPS_synth"/>
</dbReference>
<evidence type="ECO:0000256" key="1">
    <source>
        <dbReference type="ARBA" id="ARBA00001957"/>
    </source>
</evidence>
<dbReference type="InterPro" id="IPR020806">
    <property type="entry name" value="PKS_PP-bd"/>
</dbReference>
<dbReference type="InterPro" id="IPR036736">
    <property type="entry name" value="ACP-like_sf"/>
</dbReference>
<feature type="domain" description="Carrier" evidence="4">
    <location>
        <begin position="2557"/>
        <end position="2633"/>
    </location>
</feature>
<evidence type="ECO:0000313" key="5">
    <source>
        <dbReference type="EMBL" id="MDR9851813.1"/>
    </source>
</evidence>
<dbReference type="PROSITE" id="PS50075">
    <property type="entry name" value="CARRIER"/>
    <property type="match status" value="3"/>
</dbReference>
<keyword evidence="6" id="KW-1185">Reference proteome</keyword>
<dbReference type="NCBIfam" id="TIGR01720">
    <property type="entry name" value="NRPS-para261"/>
    <property type="match status" value="1"/>
</dbReference>
<evidence type="ECO:0000313" key="6">
    <source>
        <dbReference type="Proteomes" id="UP001246576"/>
    </source>
</evidence>
<dbReference type="PROSITE" id="PS00455">
    <property type="entry name" value="AMP_BINDING"/>
    <property type="match status" value="2"/>
</dbReference>
<gene>
    <name evidence="5" type="ORF">RI048_26550</name>
</gene>
<keyword evidence="3" id="KW-0597">Phosphoprotein</keyword>
<dbReference type="Pfam" id="PF00501">
    <property type="entry name" value="AMP-binding"/>
    <property type="match status" value="2"/>
</dbReference>
<evidence type="ECO:0000256" key="3">
    <source>
        <dbReference type="ARBA" id="ARBA00022553"/>
    </source>
</evidence>
<feature type="domain" description="Carrier" evidence="4">
    <location>
        <begin position="1489"/>
        <end position="1563"/>
    </location>
</feature>
<dbReference type="Gene3D" id="3.30.300.30">
    <property type="match status" value="2"/>
</dbReference>
<dbReference type="PANTHER" id="PTHR45398">
    <property type="match status" value="1"/>
</dbReference>
<comment type="caution">
    <text evidence="5">The sequence shown here is derived from an EMBL/GenBank/DDBJ whole genome shotgun (WGS) entry which is preliminary data.</text>
</comment>
<keyword evidence="2" id="KW-0596">Phosphopantetheine</keyword>
<dbReference type="InterPro" id="IPR000873">
    <property type="entry name" value="AMP-dep_synth/lig_dom"/>
</dbReference>
<dbReference type="CDD" id="cd19534">
    <property type="entry name" value="E_NRPS"/>
    <property type="match status" value="1"/>
</dbReference>
<name>A0ABU2EVN4_9BURK</name>
<dbReference type="InterPro" id="IPR009081">
    <property type="entry name" value="PP-bd_ACP"/>
</dbReference>
<dbReference type="RefSeq" id="WP_310841653.1">
    <property type="nucleotide sequence ID" value="NZ_JAVLSJ010000023.1"/>
</dbReference>
<dbReference type="CDD" id="cd19531">
    <property type="entry name" value="LCL_NRPS-like"/>
    <property type="match status" value="1"/>
</dbReference>
<comment type="cofactor">
    <cofactor evidence="1">
        <name>pantetheine 4'-phosphate</name>
        <dbReference type="ChEBI" id="CHEBI:47942"/>
    </cofactor>
</comment>
<dbReference type="Proteomes" id="UP001246576">
    <property type="component" value="Unassembled WGS sequence"/>
</dbReference>
<dbReference type="InterPro" id="IPR020845">
    <property type="entry name" value="AMP-binding_CS"/>
</dbReference>
<dbReference type="NCBIfam" id="NF003417">
    <property type="entry name" value="PRK04813.1"/>
    <property type="match status" value="2"/>
</dbReference>
<dbReference type="InterPro" id="IPR045851">
    <property type="entry name" value="AMP-bd_C_sf"/>
</dbReference>
<dbReference type="CDD" id="cd05930">
    <property type="entry name" value="A_NRPS"/>
    <property type="match status" value="2"/>
</dbReference>
<dbReference type="Pfam" id="PF13193">
    <property type="entry name" value="AMP-binding_C"/>
    <property type="match status" value="1"/>
</dbReference>
<dbReference type="Gene3D" id="3.30.559.30">
    <property type="entry name" value="Nonribosomal peptide synthetase, condensation domain"/>
    <property type="match status" value="3"/>
</dbReference>
<dbReference type="PANTHER" id="PTHR45398:SF1">
    <property type="entry name" value="ENZYME, PUTATIVE (JCVI)-RELATED"/>
    <property type="match status" value="1"/>
</dbReference>
<protein>
    <submittedName>
        <fullName evidence="5">Amino acid adenylation domain-containing protein</fullName>
    </submittedName>
</protein>
<evidence type="ECO:0000256" key="2">
    <source>
        <dbReference type="ARBA" id="ARBA00022450"/>
    </source>
</evidence>
<dbReference type="Pfam" id="PF00668">
    <property type="entry name" value="Condensation"/>
    <property type="match status" value="3"/>
</dbReference>
<dbReference type="SUPFAM" id="SSF56801">
    <property type="entry name" value="Acetyl-CoA synthetase-like"/>
    <property type="match status" value="2"/>
</dbReference>
<dbReference type="NCBIfam" id="TIGR01733">
    <property type="entry name" value="AA-adenyl-dom"/>
    <property type="match status" value="2"/>
</dbReference>
<dbReference type="Gene3D" id="3.40.50.980">
    <property type="match status" value="4"/>
</dbReference>
<dbReference type="InterPro" id="IPR023213">
    <property type="entry name" value="CAT-like_dom_sf"/>
</dbReference>
<dbReference type="InterPro" id="IPR010071">
    <property type="entry name" value="AA_adenyl_dom"/>
</dbReference>
<dbReference type="EMBL" id="JAVLSJ010000023">
    <property type="protein sequence ID" value="MDR9851813.1"/>
    <property type="molecule type" value="Genomic_DNA"/>
</dbReference>
<dbReference type="Gene3D" id="3.30.559.10">
    <property type="entry name" value="Chloramphenicol acetyltransferase-like domain"/>
    <property type="match status" value="3"/>
</dbReference>
<dbReference type="SUPFAM" id="SSF52777">
    <property type="entry name" value="CoA-dependent acyltransferases"/>
    <property type="match status" value="6"/>
</dbReference>
<dbReference type="InterPro" id="IPR001242">
    <property type="entry name" value="Condensation_dom"/>
</dbReference>
<dbReference type="Gene3D" id="2.30.38.10">
    <property type="entry name" value="Luciferase, Domain 3"/>
    <property type="match status" value="2"/>
</dbReference>